<evidence type="ECO:0000256" key="2">
    <source>
        <dbReference type="SAM" id="Phobius"/>
    </source>
</evidence>
<dbReference type="RefSeq" id="WP_141298173.1">
    <property type="nucleotide sequence ID" value="NZ_BJMN01000029.1"/>
</dbReference>
<organism evidence="3 4">
    <name type="scientific">Streptomyces gardneri</name>
    <dbReference type="NCBI Taxonomy" id="66892"/>
    <lineage>
        <taxon>Bacteria</taxon>
        <taxon>Bacillati</taxon>
        <taxon>Actinomycetota</taxon>
        <taxon>Actinomycetes</taxon>
        <taxon>Kitasatosporales</taxon>
        <taxon>Streptomycetaceae</taxon>
        <taxon>Streptomyces</taxon>
    </lineage>
</organism>
<evidence type="ECO:0000256" key="1">
    <source>
        <dbReference type="SAM" id="MobiDB-lite"/>
    </source>
</evidence>
<feature type="compositionally biased region" description="Gly residues" evidence="1">
    <location>
        <begin position="12"/>
        <end position="31"/>
    </location>
</feature>
<keyword evidence="2" id="KW-0812">Transmembrane</keyword>
<sequence length="276" mass="27946">MNSEDPRHANGPYGGNGYGGQGGQGGYDGHGGPGGYVANGAYGTQIPTPPARASSHRGAWIGAGATLVAAVIGVVGTYLVSSSKNDNTNPAPPAAQGPATETTSPGEEVQGGDKAPSDSSESPEVTQSSEVSEAAESSEPPAPVTPSGKPAGTVEWQGALALTYAENKDLDSTPPVHSEINAENDVSIYTFGTSPRMQLGNGVKSLVWKDASKVPAYADCAGVVDTLGTSTEVKLKTGLALCVSTNDGRLARLTVKELSGLASDTTGIFDVVVWSR</sequence>
<keyword evidence="2" id="KW-1133">Transmembrane helix</keyword>
<protein>
    <submittedName>
        <fullName evidence="3">Uncharacterized protein</fullName>
    </submittedName>
</protein>
<accession>A0A4Y3RMK6</accession>
<feature type="compositionally biased region" description="Low complexity" evidence="1">
    <location>
        <begin position="124"/>
        <end position="139"/>
    </location>
</feature>
<feature type="region of interest" description="Disordered" evidence="1">
    <location>
        <begin position="84"/>
        <end position="152"/>
    </location>
</feature>
<dbReference type="Proteomes" id="UP000315226">
    <property type="component" value="Unassembled WGS sequence"/>
</dbReference>
<dbReference type="AlphaFoldDB" id="A0A4Y3RMK6"/>
<comment type="caution">
    <text evidence="3">The sequence shown here is derived from an EMBL/GenBank/DDBJ whole genome shotgun (WGS) entry which is preliminary data.</text>
</comment>
<proteinExistence type="predicted"/>
<reference evidence="3 4" key="1">
    <citation type="submission" date="2019-06" db="EMBL/GenBank/DDBJ databases">
        <title>Whole genome shotgun sequence of Streptomyces gardneri NBRC 12865.</title>
        <authorList>
            <person name="Hosoyama A."/>
            <person name="Uohara A."/>
            <person name="Ohji S."/>
            <person name="Ichikawa N."/>
        </authorList>
    </citation>
    <scope>NUCLEOTIDE SEQUENCE [LARGE SCALE GENOMIC DNA]</scope>
    <source>
        <strain evidence="3 4">NBRC 12865</strain>
    </source>
</reference>
<feature type="region of interest" description="Disordered" evidence="1">
    <location>
        <begin position="1"/>
        <end position="31"/>
    </location>
</feature>
<feature type="transmembrane region" description="Helical" evidence="2">
    <location>
        <begin position="59"/>
        <end position="80"/>
    </location>
</feature>
<dbReference type="EMBL" id="BJMN01000029">
    <property type="protein sequence ID" value="GEB58882.1"/>
    <property type="molecule type" value="Genomic_DNA"/>
</dbReference>
<keyword evidence="4" id="KW-1185">Reference proteome</keyword>
<gene>
    <name evidence="3" type="ORF">SGA01_44870</name>
</gene>
<evidence type="ECO:0000313" key="4">
    <source>
        <dbReference type="Proteomes" id="UP000315226"/>
    </source>
</evidence>
<dbReference type="OrthoDB" id="4227112at2"/>
<evidence type="ECO:0000313" key="3">
    <source>
        <dbReference type="EMBL" id="GEB58882.1"/>
    </source>
</evidence>
<keyword evidence="2" id="KW-0472">Membrane</keyword>
<name>A0A4Y3RMK6_9ACTN</name>